<dbReference type="UniPathway" id="UPA00196"/>
<dbReference type="VEuPathDB" id="FungiDB:ACJ73_04989"/>
<dbReference type="CDD" id="cd16023">
    <property type="entry name" value="GPI_EPT_3"/>
    <property type="match status" value="1"/>
</dbReference>
<comment type="similarity">
    <text evidence="3">Belongs to the PIGG/PIGN/PIGO family. PIGO subfamily.</text>
</comment>
<dbReference type="PANTHER" id="PTHR23071:SF1">
    <property type="entry name" value="GPI ETHANOLAMINE PHOSPHATE TRANSFERASE 3"/>
    <property type="match status" value="1"/>
</dbReference>
<comment type="pathway">
    <text evidence="2">Glycolipid biosynthesis; glycosylphosphatidylinositol-anchor biosynthesis.</text>
</comment>
<feature type="region of interest" description="Disordered" evidence="11">
    <location>
        <begin position="866"/>
        <end position="889"/>
    </location>
</feature>
<feature type="transmembrane region" description="Helical" evidence="12">
    <location>
        <begin position="662"/>
        <end position="683"/>
    </location>
</feature>
<sequence length="1149" mass="125128">MKSAAASPSKNAVDSKISPQPQSSANEFRKIKAQWASAKALAEEEEAQRRRQRAALGEGAGAGAGRDTAGKEALVKAAKERDVQRNKLKERLFTIEHAGVLGVLGWFLFVHLVGIFFFTKGFLLARLVLENKSECAVLPFDGTAAAAAVGADPLQVATDRGCWHPKTFDKAIVLVIDALRYDFTVPFRPTVEGEQPQHFHNHFPVLYETAVESPDKAFLLPFIADAPTTTLQRLKGLTTGTLPTFIDAGSNFAGTAIDEDNLIAQLHGAGKRIVHLGDDTWQSLFPGLFDADLSHPYDSFNVRDLHTVDNGVIEHLFPLMHADNATKWDVVVGHFLGVDHAGHRYGPNHAAMAAKLNQMDQVIRDVISSIDESTLLVVMGDHGMDGKGDHGGESDDEVEAALWMYSKRAGVFGRANDVVLAPPLTAKERPVPQIDFVPTLALLLGIPIPFNSLGSPIEEAFSGAGGRDLGNLVHVNRLSSAQIKRYQHEYALARGVDESNTSGPLGIWARAEEDWNSISQHQHQHQRRGSDRHRPILQTVYESYREYQRDTLRVCKGLWARFDVPSMIQGILILFAGIVLLVFYARGIRGDRTDLSYPTLRRIGAGSGIGVMGGMILTGTRIVQLSRIEGLVLGIAVGGILGVSWTVLWVPTRILSPLPNSLWAWLAVIFTVSQSVGFASNSYTIWEDHILLFFLATFGVVAALSSLRQKRTEDRVLGFYHSVVFVVLGRIASLSRVCREEQMPYCISTYYASSTSSTSAWWHLFIPLLLAIILPSVIHSYYRGTKSYEGSAVFWIGIAFRTGLFIVAVFWAIDSAEDGDWFPSFSKSMVKNTRVVLAQVVLAIAFAAGTTTFGWARPCISVVTTPGPDSTPNSDPKNPATPGGTSQQPPTKTVVTILGYANVHGTRYALLLINFALAIILLQKPLGGGTIGLQTWQILSLLEILDTNGLTTSNSAIGPVVLGLLGSFHFFTTGHQATLSSIQWKIAFVPLSTVKYPWSPLVVVLNTFGAQILSAVAVPLTVLWKRPIDARGGPLTPSSSSTQAQAQAHSRSQIPAASTKSLSKNGVSRLLSDVAQAAATHILYYATINLATTMWAGWLRRHLMLYRIFCPRFMMGAVVLAVVDVVVLFVSVAGVRWSTVSVGEVFGWS</sequence>
<evidence type="ECO:0000256" key="10">
    <source>
        <dbReference type="ARBA" id="ARBA00023180"/>
    </source>
</evidence>
<evidence type="ECO:0000313" key="14">
    <source>
        <dbReference type="Proteomes" id="UP000242791"/>
    </source>
</evidence>
<evidence type="ECO:0000256" key="9">
    <source>
        <dbReference type="ARBA" id="ARBA00023136"/>
    </source>
</evidence>
<feature type="transmembrane region" description="Helical" evidence="12">
    <location>
        <begin position="630"/>
        <end position="650"/>
    </location>
</feature>
<keyword evidence="7" id="KW-0256">Endoplasmic reticulum</keyword>
<dbReference type="Gene3D" id="3.40.720.10">
    <property type="entry name" value="Alkaline Phosphatase, subunit A"/>
    <property type="match status" value="1"/>
</dbReference>
<dbReference type="Pfam" id="PF01663">
    <property type="entry name" value="Phosphodiest"/>
    <property type="match status" value="1"/>
</dbReference>
<evidence type="ECO:0000256" key="3">
    <source>
        <dbReference type="ARBA" id="ARBA00008695"/>
    </source>
</evidence>
<evidence type="ECO:0000256" key="2">
    <source>
        <dbReference type="ARBA" id="ARBA00004687"/>
    </source>
</evidence>
<feature type="transmembrane region" description="Helical" evidence="12">
    <location>
        <begin position="760"/>
        <end position="781"/>
    </location>
</feature>
<keyword evidence="14" id="KW-1185">Reference proteome</keyword>
<feature type="transmembrane region" description="Helical" evidence="12">
    <location>
        <begin position="1113"/>
        <end position="1135"/>
    </location>
</feature>
<evidence type="ECO:0000256" key="8">
    <source>
        <dbReference type="ARBA" id="ARBA00022989"/>
    </source>
</evidence>
<feature type="transmembrane region" description="Helical" evidence="12">
    <location>
        <begin position="719"/>
        <end position="735"/>
    </location>
</feature>
<evidence type="ECO:0000256" key="5">
    <source>
        <dbReference type="ARBA" id="ARBA00022679"/>
    </source>
</evidence>
<reference evidence="13 14" key="1">
    <citation type="submission" date="2015-08" db="EMBL/GenBank/DDBJ databases">
        <title>Emmonsia species relationships and genome sequence.</title>
        <authorList>
            <person name="Cuomo C.A."/>
            <person name="Schwartz I.S."/>
            <person name="Kenyon C."/>
            <person name="De Hoog G.S."/>
            <person name="Govender N.P."/>
            <person name="Botha A."/>
            <person name="Moreno L."/>
            <person name="De Vries M."/>
            <person name="Munoz J.F."/>
            <person name="Stielow J.B."/>
        </authorList>
    </citation>
    <scope>NUCLEOTIDE SEQUENCE [LARGE SCALE GENOMIC DNA]</scope>
    <source>
        <strain evidence="13 14">EI222</strain>
    </source>
</reference>
<feature type="transmembrane region" description="Helical" evidence="12">
    <location>
        <begin position="689"/>
        <end position="707"/>
    </location>
</feature>
<dbReference type="InterPro" id="IPR037675">
    <property type="entry name" value="PIG-O_N"/>
</dbReference>
<dbReference type="InterPro" id="IPR017850">
    <property type="entry name" value="Alkaline_phosphatase_core_sf"/>
</dbReference>
<evidence type="ECO:0000256" key="7">
    <source>
        <dbReference type="ARBA" id="ARBA00022824"/>
    </source>
</evidence>
<evidence type="ECO:0000313" key="13">
    <source>
        <dbReference type="EMBL" id="OJD23658.1"/>
    </source>
</evidence>
<name>A0A1J9Q6G6_9EURO</name>
<evidence type="ECO:0000256" key="6">
    <source>
        <dbReference type="ARBA" id="ARBA00022692"/>
    </source>
</evidence>
<keyword evidence="5" id="KW-0808">Transferase</keyword>
<comment type="subcellular location">
    <subcellularLocation>
        <location evidence="1">Endoplasmic reticulum membrane</location>
        <topology evidence="1">Multi-pass membrane protein</topology>
    </subcellularLocation>
</comment>
<evidence type="ECO:0000256" key="11">
    <source>
        <dbReference type="SAM" id="MobiDB-lite"/>
    </source>
</evidence>
<dbReference type="GO" id="GO:0051377">
    <property type="term" value="F:mannose-ethanolamine phosphotransferase activity"/>
    <property type="evidence" value="ECO:0007669"/>
    <property type="project" value="InterPro"/>
</dbReference>
<feature type="region of interest" description="Disordered" evidence="11">
    <location>
        <begin position="1"/>
        <end position="28"/>
    </location>
</feature>
<dbReference type="PANTHER" id="PTHR23071">
    <property type="entry name" value="PHOSPHATIDYLINOSITOL GLYCAN"/>
    <property type="match status" value="1"/>
</dbReference>
<dbReference type="GO" id="GO:0006506">
    <property type="term" value="P:GPI anchor biosynthetic process"/>
    <property type="evidence" value="ECO:0007669"/>
    <property type="project" value="UniProtKB-UniPathway"/>
</dbReference>
<dbReference type="Proteomes" id="UP000242791">
    <property type="component" value="Unassembled WGS sequence"/>
</dbReference>
<accession>A0A1J9Q6G6</accession>
<evidence type="ECO:0000256" key="12">
    <source>
        <dbReference type="SAM" id="Phobius"/>
    </source>
</evidence>
<keyword evidence="4" id="KW-0337">GPI-anchor biosynthesis</keyword>
<dbReference type="GO" id="GO:0005789">
    <property type="term" value="C:endoplasmic reticulum membrane"/>
    <property type="evidence" value="ECO:0007669"/>
    <property type="project" value="UniProtKB-SubCell"/>
</dbReference>
<dbReference type="InterPro" id="IPR039524">
    <property type="entry name" value="PIGO/GPI13"/>
</dbReference>
<feature type="transmembrane region" description="Helical" evidence="12">
    <location>
        <begin position="833"/>
        <end position="856"/>
    </location>
</feature>
<proteinExistence type="inferred from homology"/>
<feature type="transmembrane region" description="Helical" evidence="12">
    <location>
        <begin position="908"/>
        <end position="926"/>
    </location>
</feature>
<comment type="caution">
    <text evidence="13">The sequence shown here is derived from an EMBL/GenBank/DDBJ whole genome shotgun (WGS) entry which is preliminary data.</text>
</comment>
<dbReference type="AlphaFoldDB" id="A0A1J9Q6G6"/>
<keyword evidence="8 12" id="KW-1133">Transmembrane helix</keyword>
<evidence type="ECO:0000256" key="1">
    <source>
        <dbReference type="ARBA" id="ARBA00004477"/>
    </source>
</evidence>
<feature type="transmembrane region" description="Helical" evidence="12">
    <location>
        <begin position="98"/>
        <end position="118"/>
    </location>
</feature>
<feature type="transmembrane region" description="Helical" evidence="12">
    <location>
        <begin position="567"/>
        <end position="585"/>
    </location>
</feature>
<feature type="transmembrane region" description="Helical" evidence="12">
    <location>
        <begin position="605"/>
        <end position="624"/>
    </location>
</feature>
<keyword evidence="6 12" id="KW-0812">Transmembrane</keyword>
<dbReference type="InterPro" id="IPR002591">
    <property type="entry name" value="Phosphodiest/P_Trfase"/>
</dbReference>
<feature type="transmembrane region" description="Helical" evidence="12">
    <location>
        <begin position="1001"/>
        <end position="1024"/>
    </location>
</feature>
<feature type="transmembrane region" description="Helical" evidence="12">
    <location>
        <begin position="793"/>
        <end position="813"/>
    </location>
</feature>
<dbReference type="EMBL" id="LGTZ01000740">
    <property type="protein sequence ID" value="OJD23658.1"/>
    <property type="molecule type" value="Genomic_DNA"/>
</dbReference>
<feature type="compositionally biased region" description="Polar residues" evidence="11">
    <location>
        <begin position="866"/>
        <end position="876"/>
    </location>
</feature>
<protein>
    <submittedName>
        <fullName evidence="13">Uncharacterized protein</fullName>
    </submittedName>
</protein>
<dbReference type="STRING" id="1658174.A0A1J9Q6G6"/>
<dbReference type="OrthoDB" id="272139at2759"/>
<gene>
    <name evidence="13" type="ORF">ACJ73_04989</name>
</gene>
<keyword evidence="9 12" id="KW-0472">Membrane</keyword>
<feature type="region of interest" description="Disordered" evidence="11">
    <location>
        <begin position="42"/>
        <end position="68"/>
    </location>
</feature>
<organism evidence="13 14">
    <name type="scientific">Blastomyces percursus</name>
    <dbReference type="NCBI Taxonomy" id="1658174"/>
    <lineage>
        <taxon>Eukaryota</taxon>
        <taxon>Fungi</taxon>
        <taxon>Dikarya</taxon>
        <taxon>Ascomycota</taxon>
        <taxon>Pezizomycotina</taxon>
        <taxon>Eurotiomycetes</taxon>
        <taxon>Eurotiomycetidae</taxon>
        <taxon>Onygenales</taxon>
        <taxon>Ajellomycetaceae</taxon>
        <taxon>Blastomyces</taxon>
    </lineage>
</organism>
<keyword evidence="10" id="KW-0325">Glycoprotein</keyword>
<evidence type="ECO:0000256" key="4">
    <source>
        <dbReference type="ARBA" id="ARBA00022502"/>
    </source>
</evidence>
<feature type="compositionally biased region" description="Polar residues" evidence="11">
    <location>
        <begin position="1"/>
        <end position="26"/>
    </location>
</feature>
<dbReference type="SUPFAM" id="SSF53649">
    <property type="entry name" value="Alkaline phosphatase-like"/>
    <property type="match status" value="1"/>
</dbReference>